<accession>A0AC34RLL8</accession>
<name>A0AC34RLL8_9BILA</name>
<dbReference type="WBParaSite" id="JU765_v2.g8209.t1">
    <property type="protein sequence ID" value="JU765_v2.g8209.t1"/>
    <property type="gene ID" value="JU765_v2.g8209"/>
</dbReference>
<organism evidence="1 2">
    <name type="scientific">Panagrolaimus sp. JU765</name>
    <dbReference type="NCBI Taxonomy" id="591449"/>
    <lineage>
        <taxon>Eukaryota</taxon>
        <taxon>Metazoa</taxon>
        <taxon>Ecdysozoa</taxon>
        <taxon>Nematoda</taxon>
        <taxon>Chromadorea</taxon>
        <taxon>Rhabditida</taxon>
        <taxon>Tylenchina</taxon>
        <taxon>Panagrolaimomorpha</taxon>
        <taxon>Panagrolaimoidea</taxon>
        <taxon>Panagrolaimidae</taxon>
        <taxon>Panagrolaimus</taxon>
    </lineage>
</organism>
<dbReference type="Proteomes" id="UP000887576">
    <property type="component" value="Unplaced"/>
</dbReference>
<evidence type="ECO:0000313" key="2">
    <source>
        <dbReference type="WBParaSite" id="JU765_v2.g8209.t1"/>
    </source>
</evidence>
<proteinExistence type="predicted"/>
<protein>
    <submittedName>
        <fullName evidence="2">Uncharacterized protein</fullName>
    </submittedName>
</protein>
<sequence length="461" mass="50133">MKLLLIFLSFCLLDTNLAAFCGSGALPFRLEVLETGDYVLGCASPSCLCVDNGGSDAQFNPNSQGEDGFLRDGVGGQSSCLSGAGSGPQCSGSFSSASCGGRNSWVGGLTDNGNGAIGLQCCSFDHMRFSNEVGRPIVHQGEVYSGGEVIRDGRQTGFDLISNIKKISGRDGSVAYELTVTRMNCLPPPPETTNQVDFDSRTEIVKILDKVADQAPQLEAPQTNDQVVQIGEAVVPVQNPGYYYPVSGTPACFTADTLVMTENGPIRMDELKVGDKIEVAVDNSTNLDEVISFVHRLPETVANFVRIMLVDGTEVKLTPQHFIHKISCSEPVLKNIKQVYAVEIAVGDCLLKQNKDRAFVPIRVGSISTTEEKGVYSPMTESGTIVVNQIMASCHNVVKSETLSHTFFKTVLKVERSIRQFFTYINGDKSEVHLPFGVEFIFKALHHFIPENTFEIYKQEL</sequence>
<reference evidence="2" key="1">
    <citation type="submission" date="2022-11" db="UniProtKB">
        <authorList>
            <consortium name="WormBaseParasite"/>
        </authorList>
    </citation>
    <scope>IDENTIFICATION</scope>
</reference>
<evidence type="ECO:0000313" key="1">
    <source>
        <dbReference type="Proteomes" id="UP000887576"/>
    </source>
</evidence>